<keyword evidence="4" id="KW-0547">Nucleotide-binding</keyword>
<dbReference type="SUPFAM" id="SSF52540">
    <property type="entry name" value="P-loop containing nucleoside triphosphate hydrolases"/>
    <property type="match status" value="1"/>
</dbReference>
<gene>
    <name evidence="7" type="ORF">CB5_LOCUS22285</name>
</gene>
<evidence type="ECO:0000256" key="2">
    <source>
        <dbReference type="ARBA" id="ARBA00012955"/>
    </source>
</evidence>
<dbReference type="PRINTS" id="PR00094">
    <property type="entry name" value="ADENYLTKNASE"/>
</dbReference>
<keyword evidence="5 6" id="KW-0418">Kinase</keyword>
<name>A0A6V7Q790_ANACO</name>
<dbReference type="PANTHER" id="PTHR23359">
    <property type="entry name" value="NUCLEOTIDE KINASE"/>
    <property type="match status" value="1"/>
</dbReference>
<keyword evidence="3 6" id="KW-0808">Transferase</keyword>
<reference evidence="7" key="1">
    <citation type="submission" date="2020-07" db="EMBL/GenBank/DDBJ databases">
        <authorList>
            <person name="Lin J."/>
        </authorList>
    </citation>
    <scope>NUCLEOTIDE SEQUENCE</scope>
</reference>
<sequence>MGSIDKDNAASSRTVNLNAAEGATDSLSNEVSCIFVLGGPGSGKGTQCPRIVEHFGFTYLCAGDLLQAEIESGSENGSALSPFSFIYVALTWILDMDMTRDECSNAANSSRG</sequence>
<evidence type="ECO:0000313" key="7">
    <source>
        <dbReference type="EMBL" id="CAD1839074.1"/>
    </source>
</evidence>
<evidence type="ECO:0000256" key="3">
    <source>
        <dbReference type="ARBA" id="ARBA00022679"/>
    </source>
</evidence>
<dbReference type="InterPro" id="IPR027417">
    <property type="entry name" value="P-loop_NTPase"/>
</dbReference>
<protein>
    <recommendedName>
        <fullName evidence="2">adenylate kinase</fullName>
        <ecNumber evidence="2">2.7.4.3</ecNumber>
    </recommendedName>
</protein>
<dbReference type="EMBL" id="LR862133">
    <property type="protein sequence ID" value="CAD1839074.1"/>
    <property type="molecule type" value="Genomic_DNA"/>
</dbReference>
<organism evidence="7">
    <name type="scientific">Ananas comosus var. bracteatus</name>
    <name type="common">red pineapple</name>
    <dbReference type="NCBI Taxonomy" id="296719"/>
    <lineage>
        <taxon>Eukaryota</taxon>
        <taxon>Viridiplantae</taxon>
        <taxon>Streptophyta</taxon>
        <taxon>Embryophyta</taxon>
        <taxon>Tracheophyta</taxon>
        <taxon>Spermatophyta</taxon>
        <taxon>Magnoliopsida</taxon>
        <taxon>Liliopsida</taxon>
        <taxon>Poales</taxon>
        <taxon>Bromeliaceae</taxon>
        <taxon>Bromelioideae</taxon>
        <taxon>Ananas</taxon>
    </lineage>
</organism>
<evidence type="ECO:0000256" key="6">
    <source>
        <dbReference type="RuleBase" id="RU003330"/>
    </source>
</evidence>
<comment type="similarity">
    <text evidence="1 6">Belongs to the adenylate kinase family.</text>
</comment>
<dbReference type="AlphaFoldDB" id="A0A6V7Q790"/>
<proteinExistence type="inferred from homology"/>
<evidence type="ECO:0000256" key="5">
    <source>
        <dbReference type="ARBA" id="ARBA00022777"/>
    </source>
</evidence>
<dbReference type="Pfam" id="PF00406">
    <property type="entry name" value="ADK"/>
    <property type="match status" value="1"/>
</dbReference>
<dbReference type="InterPro" id="IPR000850">
    <property type="entry name" value="Adenylat/UMP-CMP_kin"/>
</dbReference>
<accession>A0A6V7Q790</accession>
<dbReference type="GO" id="GO:0004017">
    <property type="term" value="F:AMP kinase activity"/>
    <property type="evidence" value="ECO:0007669"/>
    <property type="project" value="UniProtKB-EC"/>
</dbReference>
<dbReference type="GO" id="GO:0005524">
    <property type="term" value="F:ATP binding"/>
    <property type="evidence" value="ECO:0007669"/>
    <property type="project" value="InterPro"/>
</dbReference>
<dbReference type="Gene3D" id="3.40.50.300">
    <property type="entry name" value="P-loop containing nucleotide triphosphate hydrolases"/>
    <property type="match status" value="1"/>
</dbReference>
<dbReference type="EC" id="2.7.4.3" evidence="2"/>
<evidence type="ECO:0000256" key="1">
    <source>
        <dbReference type="ARBA" id="ARBA00007220"/>
    </source>
</evidence>
<evidence type="ECO:0000256" key="4">
    <source>
        <dbReference type="ARBA" id="ARBA00022741"/>
    </source>
</evidence>